<evidence type="ECO:0000313" key="2">
    <source>
        <dbReference type="Proteomes" id="UP001206128"/>
    </source>
</evidence>
<sequence length="57" mass="6306">MTRRLPYQWRFCPDGQCHAFPTNQVEDVSRNTLQAAGACQAQPSVTPLPVVSPLPQP</sequence>
<accession>A0AAE3GK64</accession>
<evidence type="ECO:0000313" key="1">
    <source>
        <dbReference type="EMBL" id="MCP2169772.1"/>
    </source>
</evidence>
<dbReference type="AlphaFoldDB" id="A0AAE3GK64"/>
<dbReference type="Proteomes" id="UP001206128">
    <property type="component" value="Unassembled WGS sequence"/>
</dbReference>
<reference evidence="1" key="1">
    <citation type="submission" date="2022-06" db="EMBL/GenBank/DDBJ databases">
        <title>Genomic Encyclopedia of Archaeal and Bacterial Type Strains, Phase II (KMG-II): from individual species to whole genera.</title>
        <authorList>
            <person name="Goeker M."/>
        </authorList>
    </citation>
    <scope>NUCLEOTIDE SEQUENCE</scope>
    <source>
        <strain evidence="1">DSM 43935</strain>
    </source>
</reference>
<keyword evidence="2" id="KW-1185">Reference proteome</keyword>
<dbReference type="EMBL" id="JAMTCK010000020">
    <property type="protein sequence ID" value="MCP2169772.1"/>
    <property type="molecule type" value="Genomic_DNA"/>
</dbReference>
<comment type="caution">
    <text evidence="1">The sequence shown here is derived from an EMBL/GenBank/DDBJ whole genome shotgun (WGS) entry which is preliminary data.</text>
</comment>
<proteinExistence type="predicted"/>
<gene>
    <name evidence="1" type="ORF">LX83_006658</name>
</gene>
<protein>
    <submittedName>
        <fullName evidence="1">Uncharacterized protein</fullName>
    </submittedName>
</protein>
<organism evidence="1 2">
    <name type="scientific">Goodfellowiella coeruleoviolacea</name>
    <dbReference type="NCBI Taxonomy" id="334858"/>
    <lineage>
        <taxon>Bacteria</taxon>
        <taxon>Bacillati</taxon>
        <taxon>Actinomycetota</taxon>
        <taxon>Actinomycetes</taxon>
        <taxon>Pseudonocardiales</taxon>
        <taxon>Pseudonocardiaceae</taxon>
        <taxon>Goodfellowiella</taxon>
    </lineage>
</organism>
<name>A0AAE3GK64_9PSEU</name>